<evidence type="ECO:0000313" key="3">
    <source>
        <dbReference type="Proteomes" id="UP000243498"/>
    </source>
</evidence>
<feature type="compositionally biased region" description="Low complexity" evidence="1">
    <location>
        <begin position="1"/>
        <end position="24"/>
    </location>
</feature>
<sequence length="279" mass="30840">MASKSSVGPQSQGSQSEKATSVSSRSRRSSAYDDNFERHLFHHNMYPEGYEYPDGRSTPDLCGMDSVHQALLAARVSLSPSQFSDSGFRDFKRKNKTNPEEEVTVKPVPDFFDGAPLGAIDKAVMHELDRKIISTKHATAPLARFDGANGSRAIDALQNYGKDQPEYDGNPYTFSSTYHDGTLKLYAHPVTAPSTPNGTPEYPMAQINTWGMTGTINTFRRGAAASRNARDLARRHRDSFIENANTKSREARSRTRRNEEDDALQGQIADACDDNPGDD</sequence>
<proteinExistence type="predicted"/>
<protein>
    <submittedName>
        <fullName evidence="2">Uncharacterized protein</fullName>
    </submittedName>
</protein>
<accession>A0A167EN28</accession>
<dbReference type="AlphaFoldDB" id="A0A167EN28"/>
<keyword evidence="3" id="KW-1185">Reference proteome</keyword>
<evidence type="ECO:0000256" key="1">
    <source>
        <dbReference type="SAM" id="MobiDB-lite"/>
    </source>
</evidence>
<feature type="region of interest" description="Disordered" evidence="1">
    <location>
        <begin position="227"/>
        <end position="279"/>
    </location>
</feature>
<gene>
    <name evidence="2" type="ORF">NOR_03912</name>
</gene>
<dbReference type="OMA" id="ISTKHAT"/>
<reference evidence="2 3" key="1">
    <citation type="journal article" date="2016" name="Genome Biol. Evol.">
        <title>Divergent and convergent evolution of fungal pathogenicity.</title>
        <authorList>
            <person name="Shang Y."/>
            <person name="Xiao G."/>
            <person name="Zheng P."/>
            <person name="Cen K."/>
            <person name="Zhan S."/>
            <person name="Wang C."/>
        </authorList>
    </citation>
    <scope>NUCLEOTIDE SEQUENCE [LARGE SCALE GENOMIC DNA]</scope>
    <source>
        <strain evidence="2 3">RCEF 4871</strain>
    </source>
</reference>
<dbReference type="OrthoDB" id="5336565at2759"/>
<evidence type="ECO:0000313" key="2">
    <source>
        <dbReference type="EMBL" id="OAA44184.1"/>
    </source>
</evidence>
<feature type="compositionally biased region" description="Basic and acidic residues" evidence="1">
    <location>
        <begin position="247"/>
        <end position="259"/>
    </location>
</feature>
<name>A0A167EN28_METRR</name>
<dbReference type="STRING" id="1081105.A0A167EN28"/>
<feature type="region of interest" description="Disordered" evidence="1">
    <location>
        <begin position="1"/>
        <end position="38"/>
    </location>
</feature>
<dbReference type="EMBL" id="AZHC01000010">
    <property type="protein sequence ID" value="OAA44184.1"/>
    <property type="molecule type" value="Genomic_DNA"/>
</dbReference>
<comment type="caution">
    <text evidence="2">The sequence shown here is derived from an EMBL/GenBank/DDBJ whole genome shotgun (WGS) entry which is preliminary data.</text>
</comment>
<dbReference type="Proteomes" id="UP000243498">
    <property type="component" value="Unassembled WGS sequence"/>
</dbReference>
<organism evidence="2 3">
    <name type="scientific">Metarhizium rileyi (strain RCEF 4871)</name>
    <name type="common">Nomuraea rileyi</name>
    <dbReference type="NCBI Taxonomy" id="1649241"/>
    <lineage>
        <taxon>Eukaryota</taxon>
        <taxon>Fungi</taxon>
        <taxon>Dikarya</taxon>
        <taxon>Ascomycota</taxon>
        <taxon>Pezizomycotina</taxon>
        <taxon>Sordariomycetes</taxon>
        <taxon>Hypocreomycetidae</taxon>
        <taxon>Hypocreales</taxon>
        <taxon>Clavicipitaceae</taxon>
        <taxon>Metarhizium</taxon>
    </lineage>
</organism>